<dbReference type="AlphaFoldDB" id="G9XNB7"/>
<gene>
    <name evidence="1" type="ORF">HMPREF0322_02459</name>
</gene>
<comment type="caution">
    <text evidence="1">The sequence shown here is derived from an EMBL/GenBank/DDBJ whole genome shotgun (WGS) entry which is preliminary data.</text>
</comment>
<dbReference type="GO" id="GO:0006313">
    <property type="term" value="P:DNA transposition"/>
    <property type="evidence" value="ECO:0007669"/>
    <property type="project" value="InterPro"/>
</dbReference>
<dbReference type="PATRIC" id="fig|537010.4.peg.2307"/>
<dbReference type="InterPro" id="IPR002514">
    <property type="entry name" value="Transposase_8"/>
</dbReference>
<dbReference type="Proteomes" id="UP000004416">
    <property type="component" value="Unassembled WGS sequence"/>
</dbReference>
<proteinExistence type="predicted"/>
<dbReference type="HOGENOM" id="CLU_027402_33_0_9"/>
<sequence length="101" mass="11794">MEDEKMSKNGKRYDEQFKKDILRLIQEEGRPVSSVVKDFGVNEQTVRNWLKASQTKRDPQRSRVAELEAELKAKDKKIADQEMTIEILKKATAIFAQNNRK</sequence>
<reference evidence="1 2" key="1">
    <citation type="submission" date="2011-08" db="EMBL/GenBank/DDBJ databases">
        <authorList>
            <person name="Weinstock G."/>
            <person name="Sodergren E."/>
            <person name="Clifton S."/>
            <person name="Fulton L."/>
            <person name="Fulton B."/>
            <person name="Courtney L."/>
            <person name="Fronick C."/>
            <person name="Harrison M."/>
            <person name="Strong C."/>
            <person name="Farmer C."/>
            <person name="Delahaunty K."/>
            <person name="Markovic C."/>
            <person name="Hall O."/>
            <person name="Minx P."/>
            <person name="Tomlinson C."/>
            <person name="Mitreva M."/>
            <person name="Hou S."/>
            <person name="Chen J."/>
            <person name="Wollam A."/>
            <person name="Pepin K.H."/>
            <person name="Johnson M."/>
            <person name="Bhonagiri V."/>
            <person name="Zhang X."/>
            <person name="Suruliraj S."/>
            <person name="Warren W."/>
            <person name="Chinwalla A."/>
            <person name="Mardis E.R."/>
            <person name="Wilson R.K."/>
        </authorList>
    </citation>
    <scope>NUCLEOTIDE SEQUENCE [LARGE SCALE GENOMIC DNA]</scope>
    <source>
        <strain evidence="1 2">DP7</strain>
    </source>
</reference>
<dbReference type="SUPFAM" id="SSF46689">
    <property type="entry name" value="Homeodomain-like"/>
    <property type="match status" value="1"/>
</dbReference>
<dbReference type="GO" id="GO:0003677">
    <property type="term" value="F:DNA binding"/>
    <property type="evidence" value="ECO:0007669"/>
    <property type="project" value="InterPro"/>
</dbReference>
<dbReference type="EMBL" id="AFZX01000062">
    <property type="protein sequence ID" value="EHL06853.1"/>
    <property type="molecule type" value="Genomic_DNA"/>
</dbReference>
<organism evidence="1 2">
    <name type="scientific">Desulfitobacterium hafniense DP7</name>
    <dbReference type="NCBI Taxonomy" id="537010"/>
    <lineage>
        <taxon>Bacteria</taxon>
        <taxon>Bacillati</taxon>
        <taxon>Bacillota</taxon>
        <taxon>Clostridia</taxon>
        <taxon>Eubacteriales</taxon>
        <taxon>Desulfitobacteriaceae</taxon>
        <taxon>Desulfitobacterium</taxon>
    </lineage>
</organism>
<evidence type="ECO:0000313" key="2">
    <source>
        <dbReference type="Proteomes" id="UP000004416"/>
    </source>
</evidence>
<dbReference type="Pfam" id="PF01527">
    <property type="entry name" value="HTH_Tnp_1"/>
    <property type="match status" value="1"/>
</dbReference>
<dbReference type="InterPro" id="IPR009057">
    <property type="entry name" value="Homeodomain-like_sf"/>
</dbReference>
<name>G9XNB7_DESHA</name>
<accession>G9XNB7</accession>
<dbReference type="GO" id="GO:0004803">
    <property type="term" value="F:transposase activity"/>
    <property type="evidence" value="ECO:0007669"/>
    <property type="project" value="InterPro"/>
</dbReference>
<evidence type="ECO:0000313" key="1">
    <source>
        <dbReference type="EMBL" id="EHL06853.1"/>
    </source>
</evidence>
<dbReference type="Gene3D" id="1.10.10.60">
    <property type="entry name" value="Homeodomain-like"/>
    <property type="match status" value="1"/>
</dbReference>
<protein>
    <submittedName>
        <fullName evidence="1">Transposase</fullName>
    </submittedName>
</protein>